<reference evidence="2" key="1">
    <citation type="submission" date="2021-01" db="EMBL/GenBank/DDBJ databases">
        <title>Modified the classification status of verrucomicrobia.</title>
        <authorList>
            <person name="Feng X."/>
        </authorList>
    </citation>
    <scope>NUCLEOTIDE SEQUENCE</scope>
    <source>
        <strain evidence="2">KCTC 12986</strain>
    </source>
</reference>
<dbReference type="InterPro" id="IPR010496">
    <property type="entry name" value="AL/BT2_dom"/>
</dbReference>
<feature type="domain" description="3-keto-alpha-glucoside-1,2-lyase/3-keto-2-hydroxy-glucal hydratase" evidence="1">
    <location>
        <begin position="208"/>
        <end position="387"/>
    </location>
</feature>
<evidence type="ECO:0000259" key="1">
    <source>
        <dbReference type="Pfam" id="PF06439"/>
    </source>
</evidence>
<dbReference type="Gene3D" id="2.60.120.560">
    <property type="entry name" value="Exo-inulinase, domain 1"/>
    <property type="match status" value="1"/>
</dbReference>
<gene>
    <name evidence="2" type="ORF">JIN78_02100</name>
</gene>
<name>A0A934RLA0_9BACT</name>
<dbReference type="EMBL" id="JAENIO010000003">
    <property type="protein sequence ID" value="MBK1832840.1"/>
    <property type="molecule type" value="Genomic_DNA"/>
</dbReference>
<dbReference type="Pfam" id="PF06439">
    <property type="entry name" value="3keto-disac_hyd"/>
    <property type="match status" value="1"/>
</dbReference>
<evidence type="ECO:0000313" key="2">
    <source>
        <dbReference type="EMBL" id="MBK1832840.1"/>
    </source>
</evidence>
<comment type="caution">
    <text evidence="2">The sequence shown here is derived from an EMBL/GenBank/DDBJ whole genome shotgun (WGS) entry which is preliminary data.</text>
</comment>
<dbReference type="AlphaFoldDB" id="A0A934RLA0"/>
<organism evidence="2 3">
    <name type="scientific">Roseibacillus ishigakijimensis</name>
    <dbReference type="NCBI Taxonomy" id="454146"/>
    <lineage>
        <taxon>Bacteria</taxon>
        <taxon>Pseudomonadati</taxon>
        <taxon>Verrucomicrobiota</taxon>
        <taxon>Verrucomicrobiia</taxon>
        <taxon>Verrucomicrobiales</taxon>
        <taxon>Verrucomicrobiaceae</taxon>
        <taxon>Roseibacillus</taxon>
    </lineage>
</organism>
<proteinExistence type="predicted"/>
<sequence length="392" mass="44029">MTALQTSFYQNLHPTKRILCYRQTMNHHKRLLFNPVLSPTLFLVLANSSLLRAEEAMVFPAWTAKITGNLEIQGAKEAATIHYWNQAEDTMTWTWKEAHPGHYRADIQYSLDPSMVGGQMALSIGEQTVTVPAKPTGDWALFRPTPLGVLNLTSEGDLTVTLQAGELPQMANAALPNFAWLSLTPTDEAVTLDTTSHEGAPPAEFSGKSLFNGENFSGWEGNLDWFRIEEGVAIAGSLTQRIPQNEFLATTADYGDFELRLQARLVEGRGNGGVQFRSQRDENSTEMIGYQADVAGSYWGRVYDEHRRRHFLGQPLNEDKMRATLQADGWNDYIIRCQGPRVRVWVNKVLTLDYTEKDETIPRTGKIALQIHSGAPSEAWYRNVKIQRLSAQ</sequence>
<dbReference type="InterPro" id="IPR008979">
    <property type="entry name" value="Galactose-bd-like_sf"/>
</dbReference>
<dbReference type="Proteomes" id="UP000604083">
    <property type="component" value="Unassembled WGS sequence"/>
</dbReference>
<keyword evidence="3" id="KW-1185">Reference proteome</keyword>
<dbReference type="RefSeq" id="WP_200390275.1">
    <property type="nucleotide sequence ID" value="NZ_JAENIO010000003.1"/>
</dbReference>
<protein>
    <submittedName>
        <fullName evidence="2">DUF1080 domain-containing protein</fullName>
    </submittedName>
</protein>
<accession>A0A934RLA0</accession>
<dbReference type="Gene3D" id="2.60.120.260">
    <property type="entry name" value="Galactose-binding domain-like"/>
    <property type="match status" value="1"/>
</dbReference>
<evidence type="ECO:0000313" key="3">
    <source>
        <dbReference type="Proteomes" id="UP000604083"/>
    </source>
</evidence>
<dbReference type="SUPFAM" id="SSF49785">
    <property type="entry name" value="Galactose-binding domain-like"/>
    <property type="match status" value="1"/>
</dbReference>
<dbReference type="GO" id="GO:0016787">
    <property type="term" value="F:hydrolase activity"/>
    <property type="evidence" value="ECO:0007669"/>
    <property type="project" value="InterPro"/>
</dbReference>